<dbReference type="InterPro" id="IPR000709">
    <property type="entry name" value="Leu_Ile_Val-bd"/>
</dbReference>
<keyword evidence="4" id="KW-0029">Amino-acid transport</keyword>
<dbReference type="PRINTS" id="PR00337">
    <property type="entry name" value="LEUILEVALBP"/>
</dbReference>
<accession>A0A4V3WCE7</accession>
<dbReference type="CDD" id="cd06326">
    <property type="entry name" value="PBP1_ABC_ligand_binding-like"/>
    <property type="match status" value="1"/>
</dbReference>
<feature type="chain" id="PRO_5020841167" evidence="5">
    <location>
        <begin position="28"/>
        <end position="380"/>
    </location>
</feature>
<organism evidence="7 8">
    <name type="scientific">Pseudothauera nasutitermitis</name>
    <dbReference type="NCBI Taxonomy" id="2565930"/>
    <lineage>
        <taxon>Bacteria</taxon>
        <taxon>Pseudomonadati</taxon>
        <taxon>Pseudomonadota</taxon>
        <taxon>Betaproteobacteria</taxon>
        <taxon>Rhodocyclales</taxon>
        <taxon>Zoogloeaceae</taxon>
        <taxon>Pseudothauera</taxon>
    </lineage>
</organism>
<comment type="similarity">
    <text evidence="1">Belongs to the leucine-binding protein family.</text>
</comment>
<sequence>MKLLRTLCPAILLAGCAALLAAAPAQAQQGITDETILLGHSGALSGPLAELSREYLSGATLYFDDLNGRGGVNNRRIALLSLDDAYDPDKAAANVARLIEQEKVFALFGCFGTGPSVRAVPLASRARVPFFAPYTGADALREPADPYVFHLRASYAQEIDAMVSHLVTLGVRAIGVVHHADPFGQAGLVAAEQALRRHQLLPAVVAPIASSGADAPNAARRVVAANPAALILVTAGDSSAAFLRALRLTDARPMLYGLSVISSRQLIRELGADAHGLVIAQVVPSPFRLDHSVVREYRKLADQAGQPYSYTALEGFLAAKTFAEGLRRAGRELNREKLIGALQGMGNWDAGGLRMQFSARRQVGLDYVDLSVISRGNFTR</sequence>
<evidence type="ECO:0000259" key="6">
    <source>
        <dbReference type="Pfam" id="PF13458"/>
    </source>
</evidence>
<dbReference type="AlphaFoldDB" id="A0A4V3WCE7"/>
<dbReference type="InterPro" id="IPR028081">
    <property type="entry name" value="Leu-bd"/>
</dbReference>
<keyword evidence="8" id="KW-1185">Reference proteome</keyword>
<comment type="caution">
    <text evidence="7">The sequence shown here is derived from an EMBL/GenBank/DDBJ whole genome shotgun (WGS) entry which is preliminary data.</text>
</comment>
<dbReference type="OrthoDB" id="9777352at2"/>
<feature type="domain" description="Leucine-binding protein" evidence="6">
    <location>
        <begin position="36"/>
        <end position="360"/>
    </location>
</feature>
<dbReference type="GO" id="GO:0006865">
    <property type="term" value="P:amino acid transport"/>
    <property type="evidence" value="ECO:0007669"/>
    <property type="project" value="UniProtKB-KW"/>
</dbReference>
<dbReference type="PANTHER" id="PTHR47235:SF1">
    <property type="entry name" value="BLR6548 PROTEIN"/>
    <property type="match status" value="1"/>
</dbReference>
<dbReference type="EMBL" id="SSOC01000001">
    <property type="protein sequence ID" value="THF66874.1"/>
    <property type="molecule type" value="Genomic_DNA"/>
</dbReference>
<evidence type="ECO:0000313" key="8">
    <source>
        <dbReference type="Proteomes" id="UP000308430"/>
    </source>
</evidence>
<evidence type="ECO:0000256" key="4">
    <source>
        <dbReference type="ARBA" id="ARBA00022970"/>
    </source>
</evidence>
<dbReference type="Pfam" id="PF13458">
    <property type="entry name" value="Peripla_BP_6"/>
    <property type="match status" value="1"/>
</dbReference>
<evidence type="ECO:0000256" key="2">
    <source>
        <dbReference type="ARBA" id="ARBA00022448"/>
    </source>
</evidence>
<proteinExistence type="inferred from homology"/>
<evidence type="ECO:0000256" key="5">
    <source>
        <dbReference type="SAM" id="SignalP"/>
    </source>
</evidence>
<dbReference type="PANTHER" id="PTHR47235">
    <property type="entry name" value="BLR6548 PROTEIN"/>
    <property type="match status" value="1"/>
</dbReference>
<feature type="signal peptide" evidence="5">
    <location>
        <begin position="1"/>
        <end position="27"/>
    </location>
</feature>
<evidence type="ECO:0000256" key="3">
    <source>
        <dbReference type="ARBA" id="ARBA00022729"/>
    </source>
</evidence>
<keyword evidence="3 5" id="KW-0732">Signal</keyword>
<reference evidence="7 8" key="1">
    <citation type="submission" date="2019-04" db="EMBL/GenBank/DDBJ databases">
        <title>Azoarcus nasutitermitis sp. nov. isolated from termite nest.</title>
        <authorList>
            <person name="Lin S.-Y."/>
            <person name="Hameed A."/>
            <person name="Hsu Y.-H."/>
            <person name="Young C.-C."/>
        </authorList>
    </citation>
    <scope>NUCLEOTIDE SEQUENCE [LARGE SCALE GENOMIC DNA]</scope>
    <source>
        <strain evidence="7 8">CC-YHH838</strain>
    </source>
</reference>
<gene>
    <name evidence="7" type="ORF">E6C76_00310</name>
</gene>
<dbReference type="Gene3D" id="3.40.50.2300">
    <property type="match status" value="2"/>
</dbReference>
<dbReference type="Proteomes" id="UP000308430">
    <property type="component" value="Unassembled WGS sequence"/>
</dbReference>
<evidence type="ECO:0000256" key="1">
    <source>
        <dbReference type="ARBA" id="ARBA00010062"/>
    </source>
</evidence>
<evidence type="ECO:0000313" key="7">
    <source>
        <dbReference type="EMBL" id="THF66874.1"/>
    </source>
</evidence>
<dbReference type="PROSITE" id="PS51257">
    <property type="entry name" value="PROKAR_LIPOPROTEIN"/>
    <property type="match status" value="1"/>
</dbReference>
<protein>
    <submittedName>
        <fullName evidence="7">ABC transporter permease</fullName>
    </submittedName>
</protein>
<dbReference type="SUPFAM" id="SSF53822">
    <property type="entry name" value="Periplasmic binding protein-like I"/>
    <property type="match status" value="1"/>
</dbReference>
<name>A0A4V3WCE7_9RHOO</name>
<dbReference type="InterPro" id="IPR028082">
    <property type="entry name" value="Peripla_BP_I"/>
</dbReference>
<keyword evidence="2" id="KW-0813">Transport</keyword>
<dbReference type="RefSeq" id="WP_136346283.1">
    <property type="nucleotide sequence ID" value="NZ_SSOC01000001.1"/>
</dbReference>